<proteinExistence type="predicted"/>
<keyword evidence="5" id="KW-1185">Reference proteome</keyword>
<evidence type="ECO:0008006" key="6">
    <source>
        <dbReference type="Google" id="ProtNLM"/>
    </source>
</evidence>
<sequence length="568" mass="57874">MELRAYVRACRRRWLWLLIPVLLAAGIGAGLTLTAAPAYKSSMTLFVSAGTGDPDAEARRLNSYIALLTGPRVAQGVVTKLGAGITADQVRGSLSAQVSEGTDLLVISATDPSAARSRAIVTTAASVLVTLAKQITPRSQDGGPAPAISILQEAETVKEPGNLARNGGFAAVLGLLIGAIAVAVREAAGSTVAEEEDLRRLGLGTVGVISLDGRNGLGDHPDQALAEAFRRLRSLLPEIADGRAGTPRGRSLLLAGPGRKEGTTAVTCGLAIALAETGARVVLVDANLRTPGVGRYLSLDPAPGLAEVLAGAAKVPDVLRESLNGRLTVLPAGEHVPDPGGLLASPRLPATVRTLTERFDVVLVDAPPLNGPADAAVLGKVTDSALLVVRANRTRAADIERSLELLEKIGAKVAGAVLNALPRKLPTGQAWAAAAQVSPAERLIPLDDDPDAPAPGGGGPVPAPRTPNGVVRGRARVMKEALSGATAKIATATVSAAKVRAAKDDGKAAPDDEVARGKAKVIEPTSPPAPAGDDEVARGKAKVIEPTSPAAPPARDGGAKPEELPHSE</sequence>
<dbReference type="PANTHER" id="PTHR32309:SF31">
    <property type="entry name" value="CAPSULAR EXOPOLYSACCHARIDE FAMILY"/>
    <property type="match status" value="1"/>
</dbReference>
<accession>A0ABQ4B0T8</accession>
<comment type="caution">
    <text evidence="4">The sequence shown here is derived from an EMBL/GenBank/DDBJ whole genome shotgun (WGS) entry which is preliminary data.</text>
</comment>
<keyword evidence="1" id="KW-0547">Nucleotide-binding</keyword>
<feature type="compositionally biased region" description="Basic and acidic residues" evidence="3">
    <location>
        <begin position="557"/>
        <end position="568"/>
    </location>
</feature>
<dbReference type="EMBL" id="BOMS01000005">
    <property type="protein sequence ID" value="GIE64186.1"/>
    <property type="molecule type" value="Genomic_DNA"/>
</dbReference>
<dbReference type="InterPro" id="IPR005702">
    <property type="entry name" value="Wzc-like_C"/>
</dbReference>
<evidence type="ECO:0000256" key="3">
    <source>
        <dbReference type="SAM" id="MobiDB-lite"/>
    </source>
</evidence>
<name>A0ABQ4B0T8_9ACTN</name>
<protein>
    <recommendedName>
        <fullName evidence="6">Capsular exopolysaccharide synthesis family protein</fullName>
    </recommendedName>
</protein>
<dbReference type="Proteomes" id="UP000624709">
    <property type="component" value="Unassembled WGS sequence"/>
</dbReference>
<dbReference type="CDD" id="cd05387">
    <property type="entry name" value="BY-kinase"/>
    <property type="match status" value="1"/>
</dbReference>
<feature type="compositionally biased region" description="Basic and acidic residues" evidence="3">
    <location>
        <begin position="501"/>
        <end position="516"/>
    </location>
</feature>
<keyword evidence="2" id="KW-0067">ATP-binding</keyword>
<feature type="region of interest" description="Disordered" evidence="3">
    <location>
        <begin position="444"/>
        <end position="469"/>
    </location>
</feature>
<organism evidence="4 5">
    <name type="scientific">Actinoplanes palleronii</name>
    <dbReference type="NCBI Taxonomy" id="113570"/>
    <lineage>
        <taxon>Bacteria</taxon>
        <taxon>Bacillati</taxon>
        <taxon>Actinomycetota</taxon>
        <taxon>Actinomycetes</taxon>
        <taxon>Micromonosporales</taxon>
        <taxon>Micromonosporaceae</taxon>
        <taxon>Actinoplanes</taxon>
    </lineage>
</organism>
<gene>
    <name evidence="4" type="ORF">Apa02nite_002940</name>
</gene>
<reference evidence="4 5" key="1">
    <citation type="submission" date="2021-01" db="EMBL/GenBank/DDBJ databases">
        <title>Whole genome shotgun sequence of Actinoplanes palleronii NBRC 14916.</title>
        <authorList>
            <person name="Komaki H."/>
            <person name="Tamura T."/>
        </authorList>
    </citation>
    <scope>NUCLEOTIDE SEQUENCE [LARGE SCALE GENOMIC DNA]</scope>
    <source>
        <strain evidence="4 5">NBRC 14916</strain>
    </source>
</reference>
<dbReference type="InterPro" id="IPR027417">
    <property type="entry name" value="P-loop_NTPase"/>
</dbReference>
<dbReference type="SUPFAM" id="SSF52540">
    <property type="entry name" value="P-loop containing nucleoside triphosphate hydrolases"/>
    <property type="match status" value="1"/>
</dbReference>
<evidence type="ECO:0000256" key="2">
    <source>
        <dbReference type="ARBA" id="ARBA00022840"/>
    </source>
</evidence>
<dbReference type="RefSeq" id="WP_239164042.1">
    <property type="nucleotide sequence ID" value="NZ_BAAATY010000060.1"/>
</dbReference>
<dbReference type="InterPro" id="IPR050445">
    <property type="entry name" value="Bact_polysacc_biosynth/exp"/>
</dbReference>
<evidence type="ECO:0000313" key="4">
    <source>
        <dbReference type="EMBL" id="GIE64186.1"/>
    </source>
</evidence>
<dbReference type="Gene3D" id="3.40.50.300">
    <property type="entry name" value="P-loop containing nucleotide triphosphate hydrolases"/>
    <property type="match status" value="1"/>
</dbReference>
<evidence type="ECO:0000256" key="1">
    <source>
        <dbReference type="ARBA" id="ARBA00022741"/>
    </source>
</evidence>
<dbReference type="PANTHER" id="PTHR32309">
    <property type="entry name" value="TYROSINE-PROTEIN KINASE"/>
    <property type="match status" value="1"/>
</dbReference>
<evidence type="ECO:0000313" key="5">
    <source>
        <dbReference type="Proteomes" id="UP000624709"/>
    </source>
</evidence>
<feature type="region of interest" description="Disordered" evidence="3">
    <location>
        <begin position="500"/>
        <end position="568"/>
    </location>
</feature>